<protein>
    <recommendedName>
        <fullName evidence="3 10">Protein-S-isoprenylcysteine O-methyltransferase</fullName>
        <ecNumber evidence="3 10">2.1.1.100</ecNumber>
    </recommendedName>
</protein>
<dbReference type="OrthoDB" id="422086at2759"/>
<comment type="catalytic activity">
    <reaction evidence="10">
        <text>[protein]-C-terminal S-[(2E,6E)-farnesyl]-L-cysteine + S-adenosyl-L-methionine = [protein]-C-terminal S-[(2E,6E)-farnesyl]-L-cysteine methyl ester + S-adenosyl-L-homocysteine</text>
        <dbReference type="Rhea" id="RHEA:21672"/>
        <dbReference type="Rhea" id="RHEA-COMP:12125"/>
        <dbReference type="Rhea" id="RHEA-COMP:12126"/>
        <dbReference type="ChEBI" id="CHEBI:57856"/>
        <dbReference type="ChEBI" id="CHEBI:59789"/>
        <dbReference type="ChEBI" id="CHEBI:90510"/>
        <dbReference type="ChEBI" id="CHEBI:90511"/>
        <dbReference type="EC" id="2.1.1.100"/>
    </reaction>
</comment>
<comment type="similarity">
    <text evidence="2 10">Belongs to the class VI-like SAM-binding methyltransferase superfamily. Isoprenylcysteine carboxyl methyltransferase family.</text>
</comment>
<dbReference type="Pfam" id="PF04140">
    <property type="entry name" value="ICMT"/>
    <property type="match status" value="1"/>
</dbReference>
<keyword evidence="4 10" id="KW-0489">Methyltransferase</keyword>
<dbReference type="GO" id="GO:0004671">
    <property type="term" value="F:protein C-terminal S-isoprenylcysteine carboxyl O-methyltransferase activity"/>
    <property type="evidence" value="ECO:0007669"/>
    <property type="project" value="UniProtKB-EC"/>
</dbReference>
<dbReference type="AlphaFoldDB" id="A0A146FYA8"/>
<keyword evidence="8 10" id="KW-1133">Transmembrane helix</keyword>
<dbReference type="PROSITE" id="PS51564">
    <property type="entry name" value="SAM_ICMT"/>
    <property type="match status" value="1"/>
</dbReference>
<keyword evidence="5 13" id="KW-0808">Transferase</keyword>
<evidence type="ECO:0000256" key="1">
    <source>
        <dbReference type="ARBA" id="ARBA00004141"/>
    </source>
</evidence>
<evidence type="ECO:0000313" key="14">
    <source>
        <dbReference type="Proteomes" id="UP000075230"/>
    </source>
</evidence>
<evidence type="ECO:0000313" key="15">
    <source>
        <dbReference type="Proteomes" id="UP000661280"/>
    </source>
</evidence>
<dbReference type="GeneID" id="64963843"/>
<dbReference type="PANTHER" id="PTHR12714">
    <property type="entry name" value="PROTEIN-S ISOPRENYLCYSTEINE O-METHYLTRANSFERASE"/>
    <property type="match status" value="1"/>
</dbReference>
<feature type="region of interest" description="Disordered" evidence="11">
    <location>
        <begin position="1"/>
        <end position="46"/>
    </location>
</feature>
<keyword evidence="10" id="KW-0256">Endoplasmic reticulum</keyword>
<keyword evidence="7 10" id="KW-0812">Transmembrane</keyword>
<gene>
    <name evidence="12" type="ORF">AKAW2_60786A</name>
    <name evidence="13" type="ORF">RIB2604_03302960</name>
</gene>
<dbReference type="GO" id="GO:0005789">
    <property type="term" value="C:endoplasmic reticulum membrane"/>
    <property type="evidence" value="ECO:0007669"/>
    <property type="project" value="UniProtKB-SubCell"/>
</dbReference>
<dbReference type="InterPro" id="IPR025770">
    <property type="entry name" value="PPMT_MeTrfase"/>
</dbReference>
<dbReference type="EMBL" id="AP024430">
    <property type="protein sequence ID" value="BCS02522.1"/>
    <property type="molecule type" value="Genomic_DNA"/>
</dbReference>
<feature type="compositionally biased region" description="Pro residues" evidence="11">
    <location>
        <begin position="1"/>
        <end position="30"/>
    </location>
</feature>
<dbReference type="Proteomes" id="UP000075230">
    <property type="component" value="Unassembled WGS sequence"/>
</dbReference>
<evidence type="ECO:0000256" key="2">
    <source>
        <dbReference type="ARBA" id="ARBA00009140"/>
    </source>
</evidence>
<evidence type="ECO:0000256" key="3">
    <source>
        <dbReference type="ARBA" id="ARBA00012151"/>
    </source>
</evidence>
<dbReference type="KEGG" id="aluc:AKAW2_60786A"/>
<feature type="transmembrane region" description="Helical" evidence="10">
    <location>
        <begin position="205"/>
        <end position="226"/>
    </location>
</feature>
<feature type="transmembrane region" description="Helical" evidence="10">
    <location>
        <begin position="232"/>
        <end position="251"/>
    </location>
</feature>
<dbReference type="EMBL" id="BCWF01000032">
    <property type="protein sequence ID" value="GAT30318.1"/>
    <property type="molecule type" value="Genomic_DNA"/>
</dbReference>
<evidence type="ECO:0000313" key="13">
    <source>
        <dbReference type="EMBL" id="GAT30318.1"/>
    </source>
</evidence>
<feature type="transmembrane region" description="Helical" evidence="10">
    <location>
        <begin position="87"/>
        <end position="104"/>
    </location>
</feature>
<reference evidence="13 14" key="1">
    <citation type="journal article" date="2016" name="DNA Res.">
        <title>Genome sequence of Aspergillus luchuensis NBRC 4314.</title>
        <authorList>
            <person name="Yamada O."/>
            <person name="Machida M."/>
            <person name="Hosoyama A."/>
            <person name="Goto M."/>
            <person name="Takahashi T."/>
            <person name="Futagami T."/>
            <person name="Yamagata Y."/>
            <person name="Takeuchi M."/>
            <person name="Kobayashi T."/>
            <person name="Koike H."/>
            <person name="Abe K."/>
            <person name="Asai K."/>
            <person name="Arita M."/>
            <person name="Fujita N."/>
            <person name="Fukuda K."/>
            <person name="Higa K."/>
            <person name="Horikawa H."/>
            <person name="Ishikawa T."/>
            <person name="Jinno K."/>
            <person name="Kato Y."/>
            <person name="Kirimura K."/>
            <person name="Mizutani O."/>
            <person name="Nakasone K."/>
            <person name="Sano M."/>
            <person name="Shiraishi Y."/>
            <person name="Tsukahara M."/>
            <person name="Gomi K."/>
        </authorList>
    </citation>
    <scope>NUCLEOTIDE SEQUENCE [LARGE SCALE GENOMIC DNA]</scope>
    <source>
        <strain evidence="13 14">RIB 2604</strain>
    </source>
</reference>
<evidence type="ECO:0000256" key="7">
    <source>
        <dbReference type="ARBA" id="ARBA00022692"/>
    </source>
</evidence>
<dbReference type="GO" id="GO:0032259">
    <property type="term" value="P:methylation"/>
    <property type="evidence" value="ECO:0007669"/>
    <property type="project" value="UniProtKB-KW"/>
</dbReference>
<evidence type="ECO:0000256" key="6">
    <source>
        <dbReference type="ARBA" id="ARBA00022691"/>
    </source>
</evidence>
<reference evidence="12" key="3">
    <citation type="submission" date="2021-01" db="EMBL/GenBank/DDBJ databases">
        <authorList>
            <consortium name="Aspergillus luchuensis mut. kawachii IFO 4304 genome sequencing consortium"/>
            <person name="Kazuki M."/>
            <person name="Futagami T."/>
        </authorList>
    </citation>
    <scope>NUCLEOTIDE SEQUENCE</scope>
    <source>
        <strain evidence="12">IFO 4308</strain>
    </source>
</reference>
<evidence type="ECO:0000256" key="4">
    <source>
        <dbReference type="ARBA" id="ARBA00022603"/>
    </source>
</evidence>
<evidence type="ECO:0000313" key="12">
    <source>
        <dbReference type="EMBL" id="BCS02522.1"/>
    </source>
</evidence>
<feature type="transmembrane region" description="Helical" evidence="10">
    <location>
        <begin position="165"/>
        <end position="184"/>
    </location>
</feature>
<dbReference type="Gene3D" id="1.20.120.1630">
    <property type="match status" value="1"/>
</dbReference>
<evidence type="ECO:0000256" key="10">
    <source>
        <dbReference type="RuleBase" id="RU362022"/>
    </source>
</evidence>
<comment type="subcellular location">
    <subcellularLocation>
        <location evidence="10">Endoplasmic reticulum membrane</location>
        <topology evidence="10">Multi-pass membrane protein</topology>
    </subcellularLocation>
    <subcellularLocation>
        <location evidence="1">Membrane</location>
        <topology evidence="1">Multi-pass membrane protein</topology>
    </subcellularLocation>
</comment>
<dbReference type="PANTHER" id="PTHR12714:SF9">
    <property type="entry name" value="PROTEIN-S-ISOPRENYLCYSTEINE O-METHYLTRANSFERASE"/>
    <property type="match status" value="1"/>
</dbReference>
<keyword evidence="9 10" id="KW-0472">Membrane</keyword>
<reference evidence="12" key="4">
    <citation type="submission" date="2021-02" db="EMBL/GenBank/DDBJ databases">
        <title>Aspergillus luchuensis mut. kawachii IFO 4304 genome sequence.</title>
        <authorList>
            <person name="Mori K."/>
            <person name="Kadooka C."/>
            <person name="Goto M."/>
            <person name="Futagami T."/>
        </authorList>
    </citation>
    <scope>NUCLEOTIDE SEQUENCE</scope>
    <source>
        <strain evidence="12">IFO 4308</strain>
    </source>
</reference>
<evidence type="ECO:0000256" key="11">
    <source>
        <dbReference type="SAM" id="MobiDB-lite"/>
    </source>
</evidence>
<sequence length="285" mass="31947">MSHSPPSPSPSPSRSPSPPFRPYRPPPPPTTNNHTTTTTTTDTSILPHGPKSLSSISLHAYLLGILLGLTSTLTLLPLLYGDPLYTPLWRIPFFLSSLSLFHFLEYYTTAAYNTHFATVSAYLLTSNGWTYHIAHGSAILECLLTHTYFTARPVPLYLPPSLTTYQVAVGLFLMVLGQTIRSVAMAQAGSNFNHTVQVTRREGHVLVTGGVYSVLRHPSYFGFFWWGLGTQLVLGNGVCFLAYAVVLWRFFSGRIWREEKFLVAFFGEEYERYRKRSWVGIPGIH</sequence>
<reference evidence="14" key="2">
    <citation type="submission" date="2016-02" db="EMBL/GenBank/DDBJ databases">
        <title>Genome sequencing of Aspergillus luchuensis NBRC 4314.</title>
        <authorList>
            <person name="Yamada O."/>
        </authorList>
    </citation>
    <scope>NUCLEOTIDE SEQUENCE [LARGE SCALE GENOMIC DNA]</scope>
    <source>
        <strain evidence="14">RIB 2604</strain>
    </source>
</reference>
<evidence type="ECO:0000256" key="8">
    <source>
        <dbReference type="ARBA" id="ARBA00022989"/>
    </source>
</evidence>
<feature type="compositionally biased region" description="Low complexity" evidence="11">
    <location>
        <begin position="31"/>
        <end position="44"/>
    </location>
</feature>
<evidence type="ECO:0000256" key="5">
    <source>
        <dbReference type="ARBA" id="ARBA00022679"/>
    </source>
</evidence>
<keyword evidence="6 10" id="KW-0949">S-adenosyl-L-methionine</keyword>
<dbReference type="Proteomes" id="UP000661280">
    <property type="component" value="Chromosome 6"/>
</dbReference>
<accession>A0A146FYA8</accession>
<proteinExistence type="inferred from homology"/>
<feature type="transmembrane region" description="Helical" evidence="10">
    <location>
        <begin position="58"/>
        <end position="80"/>
    </location>
</feature>
<organism evidence="13 14">
    <name type="scientific">Aspergillus kawachii</name>
    <name type="common">White koji mold</name>
    <name type="synonym">Aspergillus awamori var. kawachi</name>
    <dbReference type="NCBI Taxonomy" id="1069201"/>
    <lineage>
        <taxon>Eukaryota</taxon>
        <taxon>Fungi</taxon>
        <taxon>Dikarya</taxon>
        <taxon>Ascomycota</taxon>
        <taxon>Pezizomycotina</taxon>
        <taxon>Eurotiomycetes</taxon>
        <taxon>Eurotiomycetidae</taxon>
        <taxon>Eurotiales</taxon>
        <taxon>Aspergillaceae</taxon>
        <taxon>Aspergillus</taxon>
        <taxon>Aspergillus subgen. Circumdati</taxon>
    </lineage>
</organism>
<evidence type="ECO:0000256" key="9">
    <source>
        <dbReference type="ARBA" id="ARBA00023136"/>
    </source>
</evidence>
<dbReference type="RefSeq" id="XP_041546284.1">
    <property type="nucleotide sequence ID" value="XM_041692950.1"/>
</dbReference>
<keyword evidence="15" id="KW-1185">Reference proteome</keyword>
<name>A0A146FYA8_ASPKA</name>
<dbReference type="InterPro" id="IPR007269">
    <property type="entry name" value="ICMT_MeTrfase"/>
</dbReference>
<dbReference type="VEuPathDB" id="FungiDB:ASPFODRAFT_61645"/>
<dbReference type="EC" id="2.1.1.100" evidence="3 10"/>